<feature type="transmembrane region" description="Helical" evidence="2">
    <location>
        <begin position="258"/>
        <end position="278"/>
    </location>
</feature>
<evidence type="ECO:0000256" key="2">
    <source>
        <dbReference type="SAM" id="Phobius"/>
    </source>
</evidence>
<organism evidence="3 4">
    <name type="scientific">Verruconis gallopava</name>
    <dbReference type="NCBI Taxonomy" id="253628"/>
    <lineage>
        <taxon>Eukaryota</taxon>
        <taxon>Fungi</taxon>
        <taxon>Dikarya</taxon>
        <taxon>Ascomycota</taxon>
        <taxon>Pezizomycotina</taxon>
        <taxon>Dothideomycetes</taxon>
        <taxon>Pleosporomycetidae</taxon>
        <taxon>Venturiales</taxon>
        <taxon>Sympoventuriaceae</taxon>
        <taxon>Verruconis</taxon>
    </lineage>
</organism>
<dbReference type="Proteomes" id="UP000053259">
    <property type="component" value="Unassembled WGS sequence"/>
</dbReference>
<dbReference type="Pfam" id="PF11374">
    <property type="entry name" value="DUF3176"/>
    <property type="match status" value="1"/>
</dbReference>
<sequence>MSEREDVSHRTQDSRVQSNHAFHKPFPPLPQEAMLAQQQQHILAAHVNCQLPILQLPEPATIPRSLHAPLYTQHLRLPQAPFTPSQPYGYLLPSPNKSFYSNSPMEPRRERVSLQTYTNPPLISHFSQASIVYEPPIVLKIKDFMIKWIIEWWLLEIVSWIFGTMCLSTVIGVLLLTDSREIPQWPLGLTINGFLSVFSACAKAALILPTAECLGQLKWNWFKGGPRSMIDFEILDTASRGPWGSLLLLLRSLRTKGLSLASIGAAIILLCLPLDLFFQQVIQYPKVWVAISSQPVVPRAFTYIPPDNSYNQNGTRHSAPDLTLQQVMQPFFYSNGTTPDLDMSCPTSNYYMDGPSLYPNATQCGWFLNITSSSPVLMSGYTIDPSSLAKGEALETRLFPLVDALTRESFYGGSVHFSDMPDPLLDVLIVATPNGASAVYQNATPITYECALHWCVQTLQTGKFSGQLSQNITQRFINQTAVPWPWTVLPDYDYLYSQHIVITPSELDDTRSESKQMVDGSDDSYGLSNDTMLSTIFLMDIVAPSFFTAQDQNSESVVKYYTLDTNGARTRSTNANPWLEEGITVHMDRVAEAMTIGIRNTPNETGQVEYVVGTSWEERVHVEVRWPWLILPLVLSGMSLLFLASTVIRSSRDVDEVGIWKSSALAVLFNGLGDDVQRSVGPNARMGEIRLKARELSVKLVPDEEK</sequence>
<name>A0A0D1YYT4_9PEZI</name>
<keyword evidence="2" id="KW-0812">Transmembrane</keyword>
<accession>A0A0D1YYT4</accession>
<proteinExistence type="predicted"/>
<keyword evidence="4" id="KW-1185">Reference proteome</keyword>
<evidence type="ECO:0000313" key="4">
    <source>
        <dbReference type="Proteomes" id="UP000053259"/>
    </source>
</evidence>
<dbReference type="PANTHER" id="PTHR35394">
    <property type="entry name" value="DUF3176 DOMAIN-CONTAINING PROTEIN"/>
    <property type="match status" value="1"/>
</dbReference>
<evidence type="ECO:0000313" key="3">
    <source>
        <dbReference type="EMBL" id="KIW05857.1"/>
    </source>
</evidence>
<reference evidence="3 4" key="1">
    <citation type="submission" date="2015-01" db="EMBL/GenBank/DDBJ databases">
        <title>The Genome Sequence of Ochroconis gallopava CBS43764.</title>
        <authorList>
            <consortium name="The Broad Institute Genomics Platform"/>
            <person name="Cuomo C."/>
            <person name="de Hoog S."/>
            <person name="Gorbushina A."/>
            <person name="Stielow B."/>
            <person name="Teixiera M."/>
            <person name="Abouelleil A."/>
            <person name="Chapman S.B."/>
            <person name="Priest M."/>
            <person name="Young S.K."/>
            <person name="Wortman J."/>
            <person name="Nusbaum C."/>
            <person name="Birren B."/>
        </authorList>
    </citation>
    <scope>NUCLEOTIDE SEQUENCE [LARGE SCALE GENOMIC DNA]</scope>
    <source>
        <strain evidence="3 4">CBS 43764</strain>
    </source>
</reference>
<dbReference type="InterPro" id="IPR021514">
    <property type="entry name" value="DUF3176"/>
</dbReference>
<dbReference type="InParanoid" id="A0A0D1YYT4"/>
<dbReference type="HOGENOM" id="CLU_015092_1_0_1"/>
<keyword evidence="2" id="KW-1133">Transmembrane helix</keyword>
<dbReference type="VEuPathDB" id="FungiDB:PV09_03060"/>
<feature type="compositionally biased region" description="Basic and acidic residues" evidence="1">
    <location>
        <begin position="1"/>
        <end position="13"/>
    </location>
</feature>
<evidence type="ECO:0000256" key="1">
    <source>
        <dbReference type="SAM" id="MobiDB-lite"/>
    </source>
</evidence>
<feature type="region of interest" description="Disordered" evidence="1">
    <location>
        <begin position="1"/>
        <end position="28"/>
    </location>
</feature>
<dbReference type="OrthoDB" id="5242705at2759"/>
<feature type="transmembrane region" description="Helical" evidence="2">
    <location>
        <begin position="187"/>
        <end position="208"/>
    </location>
</feature>
<gene>
    <name evidence="3" type="ORF">PV09_03060</name>
</gene>
<protein>
    <submittedName>
        <fullName evidence="3">Uncharacterized protein</fullName>
    </submittedName>
</protein>
<keyword evidence="2" id="KW-0472">Membrane</keyword>
<feature type="transmembrane region" description="Helical" evidence="2">
    <location>
        <begin position="152"/>
        <end position="175"/>
    </location>
</feature>
<dbReference type="STRING" id="253628.A0A0D1YYT4"/>
<dbReference type="GeneID" id="27311033"/>
<dbReference type="EMBL" id="KN847536">
    <property type="protein sequence ID" value="KIW05857.1"/>
    <property type="molecule type" value="Genomic_DNA"/>
</dbReference>
<dbReference type="PANTHER" id="PTHR35394:SF5">
    <property type="entry name" value="DUF3176 DOMAIN-CONTAINING PROTEIN"/>
    <property type="match status" value="1"/>
</dbReference>
<dbReference type="AlphaFoldDB" id="A0A0D1YYT4"/>
<dbReference type="RefSeq" id="XP_016215726.1">
    <property type="nucleotide sequence ID" value="XM_016356203.1"/>
</dbReference>